<sequence>MPGYEYKQPTRSLVSQQDSATIERANVPRSKFINQWSRKTAFKAGRLIPFLLDEILPGDHMTYDVTAYVRLATPLFPLFDTQRIDTHFFFVPNRLVWTNWVKFMGEQTNPADTIAYTVPVIPLNIDATVNSIYDHMGIPIVDQGFAGAFNVNALPFRAYALIYNTWFRDENLTNSNPVPLTDGPDASNTYAIGNRAKSHDYFTSALPWPQKFTAPTVPVGGLAPIIGLGFQNPTAAYTAGPVNVFETGGVANTYANYLDKNTAANRLIANAQGGAGAALPAIYADLTQATGVAINTLRQAFLIQQLLERDARGGTRYVELIRSHFGVVNPDFRLQRPEYIGGGQSPLNITPIAQTAPVAGVGPLGALGAAGTSSGRHHASYAATEHGYIIGIISVKSELSYQQGLHKTFTRSTRYDYYWPSLAGLGEQAILNKEIYLAGGGLDNNVFGYQERWQEYRTRYSDVTAIMRSYAPGTLDAWHLSQKFLTLPILGNTFIFDTPDMARVLSAGVNAHDQEYLADILYHRTAVRPIPTYGTPVTLGRF</sequence>
<dbReference type="Proteomes" id="UP000324642">
    <property type="component" value="Segment"/>
</dbReference>
<reference evidence="6" key="1">
    <citation type="submission" date="2018-12" db="EMBL/GenBank/DDBJ databases">
        <title>Singled stranded DNA viruses identified in blackflies (Austrosimulium ungulatum) sampled in New Zealand.</title>
        <authorList>
            <person name="Kraberger S."/>
            <person name="Fontenele R.S."/>
            <person name="Schmidlin K."/>
            <person name="Walters M."/>
            <person name="Varsani A."/>
        </authorList>
    </citation>
    <scope>NUCLEOTIDE SEQUENCE [LARGE SCALE GENOMIC DNA]</scope>
    <source>
        <strain evidence="6">192</strain>
    </source>
</reference>
<dbReference type="Pfam" id="PF02305">
    <property type="entry name" value="Phage_F"/>
    <property type="match status" value="1"/>
</dbReference>
<protein>
    <submittedName>
        <fullName evidence="6">Major capsid protein</fullName>
    </submittedName>
</protein>
<dbReference type="GO" id="GO:0005198">
    <property type="term" value="F:structural molecule activity"/>
    <property type="evidence" value="ECO:0007669"/>
    <property type="project" value="InterPro"/>
</dbReference>
<dbReference type="InterPro" id="IPR016184">
    <property type="entry name" value="Capsid/spike_ssDNA_virus"/>
</dbReference>
<accession>A0A4P8PQF2</accession>
<keyword evidence="5" id="KW-0946">Virion</keyword>
<evidence type="ECO:0000256" key="2">
    <source>
        <dbReference type="ARBA" id="ARBA00009963"/>
    </source>
</evidence>
<organism evidence="6">
    <name type="scientific">Blackfly microvirus SF02</name>
    <dbReference type="NCBI Taxonomy" id="2576452"/>
    <lineage>
        <taxon>Viruses</taxon>
        <taxon>Monodnaviria</taxon>
        <taxon>Sangervirae</taxon>
        <taxon>Phixviricota</taxon>
        <taxon>Malgrandaviricetes</taxon>
        <taxon>Petitvirales</taxon>
        <taxon>Microviridae</taxon>
        <taxon>Microvirus</taxon>
    </lineage>
</organism>
<evidence type="ECO:0000313" key="6">
    <source>
        <dbReference type="EMBL" id="QCQ85120.1"/>
    </source>
</evidence>
<comment type="subcellular location">
    <subcellularLocation>
        <location evidence="1">Virion</location>
    </subcellularLocation>
</comment>
<keyword evidence="3" id="KW-1140">T=1 icosahedral capsid protein</keyword>
<keyword evidence="4" id="KW-0167">Capsid protein</keyword>
<dbReference type="EMBL" id="MK249229">
    <property type="protein sequence ID" value="QCQ85120.1"/>
    <property type="molecule type" value="Genomic_DNA"/>
</dbReference>
<proteinExistence type="inferred from homology"/>
<dbReference type="GO" id="GO:0039615">
    <property type="term" value="C:T=1 icosahedral viral capsid"/>
    <property type="evidence" value="ECO:0007669"/>
    <property type="project" value="UniProtKB-KW"/>
</dbReference>
<evidence type="ECO:0000256" key="4">
    <source>
        <dbReference type="ARBA" id="ARBA00022561"/>
    </source>
</evidence>
<dbReference type="Gene3D" id="2.60.169.10">
    <property type="entry name" value="Microviridae F protein"/>
    <property type="match status" value="2"/>
</dbReference>
<evidence type="ECO:0000256" key="1">
    <source>
        <dbReference type="ARBA" id="ARBA00004328"/>
    </source>
</evidence>
<evidence type="ECO:0000256" key="3">
    <source>
        <dbReference type="ARBA" id="ARBA00022431"/>
    </source>
</evidence>
<name>A0A4P8PQF2_9VIRU</name>
<dbReference type="SUPFAM" id="SSF88645">
    <property type="entry name" value="ssDNA viruses"/>
    <property type="match status" value="1"/>
</dbReference>
<dbReference type="InterPro" id="IPR003514">
    <property type="entry name" value="Microviridae_protein_F"/>
</dbReference>
<evidence type="ECO:0000256" key="5">
    <source>
        <dbReference type="ARBA" id="ARBA00022844"/>
    </source>
</evidence>
<dbReference type="InterPro" id="IPR037002">
    <property type="entry name" value="Microviridae_protein_F_sf"/>
</dbReference>
<comment type="similarity">
    <text evidence="2">Belongs to the microviridae F protein family.</text>
</comment>